<keyword evidence="1 5" id="KW-0489">Methyltransferase</keyword>
<dbReference type="GO" id="GO:0006111">
    <property type="term" value="P:regulation of gluconeogenesis"/>
    <property type="evidence" value="ECO:0007669"/>
    <property type="project" value="TreeGrafter"/>
</dbReference>
<evidence type="ECO:0000256" key="3">
    <source>
        <dbReference type="ARBA" id="ARBA00022691"/>
    </source>
</evidence>
<dbReference type="GO" id="GO:0042802">
    <property type="term" value="F:identical protein binding"/>
    <property type="evidence" value="ECO:0007669"/>
    <property type="project" value="TreeGrafter"/>
</dbReference>
<sequence length="251" mass="28961">MESETYQREYTDDFVNRWDKLIGWEGRAKGEDGFFEGLLDQYNCKSVADIATGTGFHAVILADQGYEVTAADGAEAMVEKTKENARQMDVTLKDAKTVDWRELDKVFAHNSFDSLLCLGNAFTHLFDEDDRRRSLEAMLNVLKPGGIAVIDHRNYDKILDHGYDSKHQYYYVGSGVDARPVIIQDDMVRFEYSYPDGNKFHLTMFPLRQSYMRSLMDEAGFTELHSYGDFEKKYDPENVDFLQVVGRKPRH</sequence>
<accession>A0A934QMQ0</accession>
<dbReference type="GO" id="GO:1901052">
    <property type="term" value="P:sarcosine metabolic process"/>
    <property type="evidence" value="ECO:0007669"/>
    <property type="project" value="TreeGrafter"/>
</dbReference>
<dbReference type="Gene3D" id="3.30.46.10">
    <property type="entry name" value="Glycine N-methyltransferase, chain A, domain 1"/>
    <property type="match status" value="1"/>
</dbReference>
<keyword evidence="6" id="KW-1185">Reference proteome</keyword>
<dbReference type="PANTHER" id="PTHR16458">
    <property type="entry name" value="GLYCINE N-METHYLTRANSFERASE"/>
    <property type="match status" value="1"/>
</dbReference>
<evidence type="ECO:0000313" key="5">
    <source>
        <dbReference type="EMBL" id="MBK1699302.1"/>
    </source>
</evidence>
<dbReference type="PANTHER" id="PTHR16458:SF2">
    <property type="entry name" value="GLYCINE N-METHYLTRANSFERASE"/>
    <property type="match status" value="1"/>
</dbReference>
<dbReference type="GO" id="GO:0051289">
    <property type="term" value="P:protein homotetramerization"/>
    <property type="evidence" value="ECO:0007669"/>
    <property type="project" value="TreeGrafter"/>
</dbReference>
<dbReference type="GO" id="GO:0016594">
    <property type="term" value="F:glycine binding"/>
    <property type="evidence" value="ECO:0007669"/>
    <property type="project" value="TreeGrafter"/>
</dbReference>
<reference evidence="5" key="1">
    <citation type="submission" date="2017-08" db="EMBL/GenBank/DDBJ databases">
        <authorList>
            <person name="Imhoff J.F."/>
            <person name="Rahn T."/>
            <person name="Kuenzel S."/>
            <person name="Neulinger S.C."/>
        </authorList>
    </citation>
    <scope>NUCLEOTIDE SEQUENCE</scope>
    <source>
        <strain evidence="5">DSM 9154</strain>
    </source>
</reference>
<dbReference type="Gene3D" id="3.40.50.150">
    <property type="entry name" value="Vaccinia Virus protein VP39"/>
    <property type="match status" value="1"/>
</dbReference>
<dbReference type="GO" id="GO:0046498">
    <property type="term" value="P:S-adenosylhomocysteine metabolic process"/>
    <property type="evidence" value="ECO:0007669"/>
    <property type="project" value="TreeGrafter"/>
</dbReference>
<dbReference type="GO" id="GO:1904047">
    <property type="term" value="F:S-adenosyl-L-methionine binding"/>
    <property type="evidence" value="ECO:0007669"/>
    <property type="project" value="TreeGrafter"/>
</dbReference>
<dbReference type="CDD" id="cd02440">
    <property type="entry name" value="AdoMet_MTases"/>
    <property type="match status" value="1"/>
</dbReference>
<dbReference type="AlphaFoldDB" id="A0A934QMQ0"/>
<feature type="domain" description="Methyltransferase" evidence="4">
    <location>
        <begin position="47"/>
        <end position="146"/>
    </location>
</feature>
<dbReference type="Proteomes" id="UP000778970">
    <property type="component" value="Unassembled WGS sequence"/>
</dbReference>
<dbReference type="Pfam" id="PF13649">
    <property type="entry name" value="Methyltransf_25"/>
    <property type="match status" value="1"/>
</dbReference>
<dbReference type="GO" id="GO:0017174">
    <property type="term" value="F:glycine N-methyltransferase activity"/>
    <property type="evidence" value="ECO:0007669"/>
    <property type="project" value="InterPro"/>
</dbReference>
<dbReference type="SUPFAM" id="SSF53335">
    <property type="entry name" value="S-adenosyl-L-methionine-dependent methyltransferases"/>
    <property type="match status" value="1"/>
</dbReference>
<evidence type="ECO:0000313" key="6">
    <source>
        <dbReference type="Proteomes" id="UP000778970"/>
    </source>
</evidence>
<name>A0A934QMQ0_9PROT</name>
<evidence type="ECO:0000259" key="4">
    <source>
        <dbReference type="Pfam" id="PF13649"/>
    </source>
</evidence>
<dbReference type="InterPro" id="IPR014369">
    <property type="entry name" value="Gly/Sar_N_MeTrfase"/>
</dbReference>
<dbReference type="GO" id="GO:0046500">
    <property type="term" value="P:S-adenosylmethionine metabolic process"/>
    <property type="evidence" value="ECO:0007669"/>
    <property type="project" value="TreeGrafter"/>
</dbReference>
<gene>
    <name evidence="5" type="ORF">CKO21_18805</name>
</gene>
<comment type="caution">
    <text evidence="5">The sequence shown here is derived from an EMBL/GenBank/DDBJ whole genome shotgun (WGS) entry which is preliminary data.</text>
</comment>
<dbReference type="PROSITE" id="PS51600">
    <property type="entry name" value="SAM_GNMT"/>
    <property type="match status" value="1"/>
</dbReference>
<dbReference type="InterPro" id="IPR041698">
    <property type="entry name" value="Methyltransf_25"/>
</dbReference>
<dbReference type="GO" id="GO:0005829">
    <property type="term" value="C:cytosol"/>
    <property type="evidence" value="ECO:0007669"/>
    <property type="project" value="TreeGrafter"/>
</dbReference>
<evidence type="ECO:0000256" key="1">
    <source>
        <dbReference type="ARBA" id="ARBA00022603"/>
    </source>
</evidence>
<reference evidence="5" key="2">
    <citation type="journal article" date="2020" name="Microorganisms">
        <title>Osmotic Adaptation and Compatible Solute Biosynthesis of Phototrophic Bacteria as Revealed from Genome Analyses.</title>
        <authorList>
            <person name="Imhoff J.F."/>
            <person name="Rahn T."/>
            <person name="Kunzel S."/>
            <person name="Keller A."/>
            <person name="Neulinger S.C."/>
        </authorList>
    </citation>
    <scope>NUCLEOTIDE SEQUENCE</scope>
    <source>
        <strain evidence="5">DSM 9154</strain>
    </source>
</reference>
<dbReference type="GO" id="GO:0006730">
    <property type="term" value="P:one-carbon metabolic process"/>
    <property type="evidence" value="ECO:0007669"/>
    <property type="project" value="TreeGrafter"/>
</dbReference>
<dbReference type="InterPro" id="IPR029063">
    <property type="entry name" value="SAM-dependent_MTases_sf"/>
</dbReference>
<proteinExistence type="predicted"/>
<keyword evidence="2" id="KW-0808">Transferase</keyword>
<organism evidence="5 6">
    <name type="scientific">Rhodovibrio salinarum</name>
    <dbReference type="NCBI Taxonomy" id="1087"/>
    <lineage>
        <taxon>Bacteria</taxon>
        <taxon>Pseudomonadati</taxon>
        <taxon>Pseudomonadota</taxon>
        <taxon>Alphaproteobacteria</taxon>
        <taxon>Rhodospirillales</taxon>
        <taxon>Rhodovibrionaceae</taxon>
        <taxon>Rhodovibrio</taxon>
    </lineage>
</organism>
<dbReference type="RefSeq" id="WP_027289650.1">
    <property type="nucleotide sequence ID" value="NZ_NRRE01000035.1"/>
</dbReference>
<dbReference type="EMBL" id="NRRE01000035">
    <property type="protein sequence ID" value="MBK1699302.1"/>
    <property type="molecule type" value="Genomic_DNA"/>
</dbReference>
<dbReference type="GO" id="GO:0032259">
    <property type="term" value="P:methylation"/>
    <property type="evidence" value="ECO:0007669"/>
    <property type="project" value="UniProtKB-KW"/>
</dbReference>
<evidence type="ECO:0000256" key="2">
    <source>
        <dbReference type="ARBA" id="ARBA00022679"/>
    </source>
</evidence>
<protein>
    <submittedName>
        <fullName evidence="5">Class I SAM-dependent methyltransferase</fullName>
    </submittedName>
</protein>
<keyword evidence="3" id="KW-0949">S-adenosyl-L-methionine</keyword>